<evidence type="ECO:0000256" key="3">
    <source>
        <dbReference type="ARBA" id="ARBA00022840"/>
    </source>
</evidence>
<dbReference type="SUPFAM" id="SSF56059">
    <property type="entry name" value="Glutathione synthetase ATP-binding domain-like"/>
    <property type="match status" value="1"/>
</dbReference>
<dbReference type="GO" id="GO:0046872">
    <property type="term" value="F:metal ion binding"/>
    <property type="evidence" value="ECO:0007669"/>
    <property type="project" value="InterPro"/>
</dbReference>
<evidence type="ECO:0000313" key="7">
    <source>
        <dbReference type="Proteomes" id="UP000018291"/>
    </source>
</evidence>
<reference evidence="6 7" key="1">
    <citation type="journal article" date="2013" name="ISME J.">
        <title>Metabolic model for the filamentous 'Candidatus Microthrix parvicella' based on genomic and metagenomic analyses.</title>
        <authorList>
            <person name="Jon McIlroy S."/>
            <person name="Kristiansen R."/>
            <person name="Albertsen M."/>
            <person name="Michael Karst S."/>
            <person name="Rossetti S."/>
            <person name="Lund Nielsen J."/>
            <person name="Tandoi V."/>
            <person name="James Seviour R."/>
            <person name="Nielsen P.H."/>
        </authorList>
    </citation>
    <scope>NUCLEOTIDE SEQUENCE [LARGE SCALE GENOMIC DNA]</scope>
    <source>
        <strain evidence="6 7">RN1</strain>
    </source>
</reference>
<evidence type="ECO:0000259" key="5">
    <source>
        <dbReference type="PROSITE" id="PS50975"/>
    </source>
</evidence>
<dbReference type="PANTHER" id="PTHR43585:SF2">
    <property type="entry name" value="ATP-GRASP ENZYME FSQD"/>
    <property type="match status" value="1"/>
</dbReference>
<keyword evidence="7" id="KW-1185">Reference proteome</keyword>
<dbReference type="PANTHER" id="PTHR43585">
    <property type="entry name" value="FUMIPYRROLE BIOSYNTHESIS PROTEIN C"/>
    <property type="match status" value="1"/>
</dbReference>
<dbReference type="InterPro" id="IPR052032">
    <property type="entry name" value="ATP-dep_AA_Ligase"/>
</dbReference>
<dbReference type="Gene3D" id="3.40.50.20">
    <property type="match status" value="1"/>
</dbReference>
<keyword evidence="2 4" id="KW-0547">Nucleotide-binding</keyword>
<dbReference type="Pfam" id="PF13535">
    <property type="entry name" value="ATP-grasp_4"/>
    <property type="match status" value="1"/>
</dbReference>
<dbReference type="HOGENOM" id="CLU_029016_6_2_11"/>
<dbReference type="InterPro" id="IPR011761">
    <property type="entry name" value="ATP-grasp"/>
</dbReference>
<dbReference type="AlphaFoldDB" id="R4Z013"/>
<proteinExistence type="predicted"/>
<dbReference type="eggNOG" id="COG0151">
    <property type="taxonomic scope" value="Bacteria"/>
</dbReference>
<dbReference type="GO" id="GO:0005524">
    <property type="term" value="F:ATP binding"/>
    <property type="evidence" value="ECO:0007669"/>
    <property type="project" value="UniProtKB-UniRule"/>
</dbReference>
<dbReference type="InterPro" id="IPR040570">
    <property type="entry name" value="LAL_C2"/>
</dbReference>
<evidence type="ECO:0000256" key="1">
    <source>
        <dbReference type="ARBA" id="ARBA00022598"/>
    </source>
</evidence>
<dbReference type="STRING" id="1229780.BN381_130174"/>
<organism evidence="6 7">
    <name type="scientific">Candidatus Neomicrothrix parvicella RN1</name>
    <dbReference type="NCBI Taxonomy" id="1229780"/>
    <lineage>
        <taxon>Bacteria</taxon>
        <taxon>Bacillati</taxon>
        <taxon>Actinomycetota</taxon>
        <taxon>Acidimicrobiia</taxon>
        <taxon>Acidimicrobiales</taxon>
        <taxon>Microthrixaceae</taxon>
        <taxon>Candidatus Neomicrothrix</taxon>
    </lineage>
</organism>
<dbReference type="Pfam" id="PF18130">
    <property type="entry name" value="ATPgrasp_N"/>
    <property type="match status" value="1"/>
</dbReference>
<comment type="caution">
    <text evidence="6">The sequence shown here is derived from an EMBL/GenBank/DDBJ whole genome shotgun (WGS) entry which is preliminary data.</text>
</comment>
<sequence length="446" mass="46880">MMMAATLGTKPQARIVLLLPTEGYRAEAFFDAASALNIEVVVATEHPPPLATEMEGRLVDVDFDRPEVSAAKIAALAERVPVDAVVGVDDQGVLTAAHASELLGLADNPPDAVAATRDKVEMRSVLKAWAVPQPEFRVADSDADIASLAAFVGLPCVVKPISLSASTGVIRADTPDDAALVAQRVRRILVTHDRPGDELLLVEHFVAGAEVSIEGLLRHGELEVLALFDKPDPLNGPYFEETIYVTPSRLSVAQQNAVIEVAAAGCHALGLREGPVHAEVRVGNDTTDTQPAVWLLEVAARSIGGLCSRVLRFGAGVSLEEVILRHALGLDTGQLTRFTGGPAGRGSAGVMMLPIPRSGLLVEFAGVEAAAAVEGIVGVEITARPGRLIQALPEGGRYLGFVFARRDTPALVEASLRQAHAALEINIIDVPRPVGAAMGSGRTRRG</sequence>
<feature type="domain" description="ATP-grasp" evidence="5">
    <location>
        <begin position="123"/>
        <end position="328"/>
    </location>
</feature>
<dbReference type="InterPro" id="IPR041472">
    <property type="entry name" value="BL00235/CARNS1_N"/>
</dbReference>
<keyword evidence="1" id="KW-0436">Ligase</keyword>
<keyword evidence="3 4" id="KW-0067">ATP-binding</keyword>
<dbReference type="Gene3D" id="3.30.470.20">
    <property type="entry name" value="ATP-grasp fold, B domain"/>
    <property type="match status" value="1"/>
</dbReference>
<dbReference type="GO" id="GO:0016874">
    <property type="term" value="F:ligase activity"/>
    <property type="evidence" value="ECO:0007669"/>
    <property type="project" value="UniProtKB-KW"/>
</dbReference>
<accession>R4Z013</accession>
<dbReference type="Proteomes" id="UP000018291">
    <property type="component" value="Unassembled WGS sequence"/>
</dbReference>
<evidence type="ECO:0000313" key="6">
    <source>
        <dbReference type="EMBL" id="CCM62616.1"/>
    </source>
</evidence>
<protein>
    <submittedName>
        <fullName evidence="6">Putative Phosphoribosylglycinamide synthetase</fullName>
    </submittedName>
</protein>
<gene>
    <name evidence="6" type="ORF">BN381_130174</name>
</gene>
<evidence type="ECO:0000256" key="4">
    <source>
        <dbReference type="PROSITE-ProRule" id="PRU00409"/>
    </source>
</evidence>
<dbReference type="Pfam" id="PF18603">
    <property type="entry name" value="LAL_C2"/>
    <property type="match status" value="1"/>
</dbReference>
<name>R4Z013_9ACTN</name>
<dbReference type="PROSITE" id="PS50975">
    <property type="entry name" value="ATP_GRASP"/>
    <property type="match status" value="1"/>
</dbReference>
<evidence type="ECO:0000256" key="2">
    <source>
        <dbReference type="ARBA" id="ARBA00022741"/>
    </source>
</evidence>
<dbReference type="EMBL" id="CANL01000005">
    <property type="protein sequence ID" value="CCM62616.1"/>
    <property type="molecule type" value="Genomic_DNA"/>
</dbReference>